<name>A0A4S4BP61_9BACL</name>
<gene>
    <name evidence="1" type="ORF">E6C55_18140</name>
</gene>
<dbReference type="EMBL" id="SSOB01000023">
    <property type="protein sequence ID" value="THF76691.1"/>
    <property type="molecule type" value="Genomic_DNA"/>
</dbReference>
<dbReference type="GO" id="GO:0003824">
    <property type="term" value="F:catalytic activity"/>
    <property type="evidence" value="ECO:0007669"/>
    <property type="project" value="InterPro"/>
</dbReference>
<comment type="caution">
    <text evidence="1">The sequence shown here is derived from an EMBL/GenBank/DDBJ whole genome shotgun (WGS) entry which is preliminary data.</text>
</comment>
<dbReference type="RefSeq" id="WP_136371229.1">
    <property type="nucleotide sequence ID" value="NZ_SSOB01000023.1"/>
</dbReference>
<dbReference type="OrthoDB" id="2528227at2"/>
<dbReference type="GO" id="GO:0005975">
    <property type="term" value="P:carbohydrate metabolic process"/>
    <property type="evidence" value="ECO:0007669"/>
    <property type="project" value="InterPro"/>
</dbReference>
<dbReference type="Gene3D" id="2.70.98.10">
    <property type="match status" value="1"/>
</dbReference>
<sequence length="333" mass="37805">MSSYYKPYRNHGCRLTEDLQYKGYRALMLENDLLQVMLLLDRGGEPVRWLHKPTDTDLIWHTRTGLLPAHGLYPDYQMTYLGGWQEMLPEVSRTHEYRGTTVHRGETSITPWDYALVREDEDELRVRLTNRLRSLPLKVEKTFIMRRGETTVRLEETVYNESQVPMEFNWGHHLAYGAPFLSERSRIAFRPGLAVTNMESGERSAWPAMPGMAGPIDLSVMAAPGTPRPLLAVECPEGEYRLTAGNGSGLSLAVRWDAAVWPYVWYWQNFAADPDAPFFGCEYNIGLEPFNVPSKWTLAEAAERGAALQLGPSGSLAAWLEFELSEEGNEDEA</sequence>
<reference evidence="1 2" key="1">
    <citation type="submission" date="2019-04" db="EMBL/GenBank/DDBJ databases">
        <title>Cohnella sp. nov. isolated from preserved vegetables.</title>
        <authorList>
            <person name="Lin S.-Y."/>
            <person name="Hung M.-H."/>
            <person name="Young C.-C."/>
        </authorList>
    </citation>
    <scope>NUCLEOTIDE SEQUENCE [LARGE SCALE GENOMIC DNA]</scope>
    <source>
        <strain evidence="1 2">CC-MHH1044</strain>
    </source>
</reference>
<evidence type="ECO:0000313" key="1">
    <source>
        <dbReference type="EMBL" id="THF76691.1"/>
    </source>
</evidence>
<evidence type="ECO:0000313" key="2">
    <source>
        <dbReference type="Proteomes" id="UP000310636"/>
    </source>
</evidence>
<keyword evidence="2" id="KW-1185">Reference proteome</keyword>
<dbReference type="InterPro" id="IPR011013">
    <property type="entry name" value="Gal_mutarotase_sf_dom"/>
</dbReference>
<protein>
    <submittedName>
        <fullName evidence="1">DUF4432 family protein</fullName>
    </submittedName>
</protein>
<dbReference type="InterPro" id="IPR027839">
    <property type="entry name" value="DUF4432"/>
</dbReference>
<dbReference type="Proteomes" id="UP000310636">
    <property type="component" value="Unassembled WGS sequence"/>
</dbReference>
<organism evidence="1 2">
    <name type="scientific">Cohnella fermenti</name>
    <dbReference type="NCBI Taxonomy" id="2565925"/>
    <lineage>
        <taxon>Bacteria</taxon>
        <taxon>Bacillati</taxon>
        <taxon>Bacillota</taxon>
        <taxon>Bacilli</taxon>
        <taxon>Bacillales</taxon>
        <taxon>Paenibacillaceae</taxon>
        <taxon>Cohnella</taxon>
    </lineage>
</organism>
<accession>A0A4S4BP61</accession>
<dbReference type="Pfam" id="PF14486">
    <property type="entry name" value="DUF4432"/>
    <property type="match status" value="1"/>
</dbReference>
<proteinExistence type="predicted"/>
<dbReference type="GO" id="GO:0030246">
    <property type="term" value="F:carbohydrate binding"/>
    <property type="evidence" value="ECO:0007669"/>
    <property type="project" value="InterPro"/>
</dbReference>
<dbReference type="AlphaFoldDB" id="A0A4S4BP61"/>
<dbReference type="SUPFAM" id="SSF74650">
    <property type="entry name" value="Galactose mutarotase-like"/>
    <property type="match status" value="1"/>
</dbReference>
<dbReference type="InterPro" id="IPR014718">
    <property type="entry name" value="GH-type_carb-bd"/>
</dbReference>